<dbReference type="Pfam" id="PF03799">
    <property type="entry name" value="FtsQ_DivIB_C"/>
    <property type="match status" value="1"/>
</dbReference>
<evidence type="ECO:0000256" key="5">
    <source>
        <dbReference type="ARBA" id="ARBA00022692"/>
    </source>
</evidence>
<evidence type="ECO:0000256" key="2">
    <source>
        <dbReference type="ARBA" id="ARBA00022475"/>
    </source>
</evidence>
<proteinExistence type="inferred from homology"/>
<reference evidence="11 12" key="1">
    <citation type="submission" date="2018-05" db="EMBL/GenBank/DDBJ databases">
        <title>Salinimonas sp. HMF8227 Genome sequencing and assembly.</title>
        <authorList>
            <person name="Kang H."/>
            <person name="Kang J."/>
            <person name="Cha I."/>
            <person name="Kim H."/>
            <person name="Joh K."/>
        </authorList>
    </citation>
    <scope>NUCLEOTIDE SEQUENCE [LARGE SCALE GENOMIC DNA]</scope>
    <source>
        <strain evidence="11 12">HMF8227</strain>
    </source>
</reference>
<dbReference type="GO" id="GO:0005886">
    <property type="term" value="C:plasma membrane"/>
    <property type="evidence" value="ECO:0007669"/>
    <property type="project" value="UniProtKB-SubCell"/>
</dbReference>
<dbReference type="GO" id="GO:0043093">
    <property type="term" value="P:FtsZ-dependent cytokinesis"/>
    <property type="evidence" value="ECO:0007669"/>
    <property type="project" value="UniProtKB-UniRule"/>
</dbReference>
<dbReference type="Proteomes" id="UP000245728">
    <property type="component" value="Chromosome"/>
</dbReference>
<dbReference type="Pfam" id="PF08478">
    <property type="entry name" value="POTRA_1"/>
    <property type="match status" value="1"/>
</dbReference>
<dbReference type="Gene3D" id="3.10.20.310">
    <property type="entry name" value="membrane protein fhac"/>
    <property type="match status" value="1"/>
</dbReference>
<dbReference type="KEGG" id="salh:HMF8227_02467"/>
<dbReference type="AlphaFoldDB" id="A0A2S2E5P5"/>
<keyword evidence="6 9" id="KW-1133">Transmembrane helix</keyword>
<dbReference type="InterPro" id="IPR045335">
    <property type="entry name" value="FtsQ_C_sf"/>
</dbReference>
<dbReference type="InterPro" id="IPR026579">
    <property type="entry name" value="FtsQ"/>
</dbReference>
<feature type="domain" description="POTRA" evidence="10">
    <location>
        <begin position="43"/>
        <end position="112"/>
    </location>
</feature>
<evidence type="ECO:0000256" key="6">
    <source>
        <dbReference type="ARBA" id="ARBA00022989"/>
    </source>
</evidence>
<comment type="function">
    <text evidence="9">Essential cell division protein. May link together the upstream cell division proteins, which are predominantly cytoplasmic, with the downstream cell division proteins, which are predominantly periplasmic. May control correct divisome assembly.</text>
</comment>
<feature type="transmembrane region" description="Helical" evidence="9">
    <location>
        <begin position="12"/>
        <end position="31"/>
    </location>
</feature>
<accession>A0A2S2E5P5</accession>
<keyword evidence="4 9" id="KW-0132">Cell division</keyword>
<evidence type="ECO:0000313" key="11">
    <source>
        <dbReference type="EMBL" id="AWL12919.1"/>
    </source>
</evidence>
<evidence type="ECO:0000256" key="4">
    <source>
        <dbReference type="ARBA" id="ARBA00022618"/>
    </source>
</evidence>
<dbReference type="InterPro" id="IPR005548">
    <property type="entry name" value="Cell_div_FtsQ/DivIB_C"/>
</dbReference>
<gene>
    <name evidence="9" type="primary">ftsQ</name>
    <name evidence="11" type="ORF">HMF8227_02467</name>
</gene>
<dbReference type="RefSeq" id="WP_239421306.1">
    <property type="nucleotide sequence ID" value="NZ_CP029347.1"/>
</dbReference>
<evidence type="ECO:0000256" key="9">
    <source>
        <dbReference type="HAMAP-Rule" id="MF_00911"/>
    </source>
</evidence>
<dbReference type="EMBL" id="CP029347">
    <property type="protein sequence ID" value="AWL12919.1"/>
    <property type="molecule type" value="Genomic_DNA"/>
</dbReference>
<keyword evidence="8 9" id="KW-0131">Cell cycle</keyword>
<dbReference type="GO" id="GO:0090529">
    <property type="term" value="P:cell septum assembly"/>
    <property type="evidence" value="ECO:0007669"/>
    <property type="project" value="InterPro"/>
</dbReference>
<comment type="subunit">
    <text evidence="9">Part of a complex composed of FtsB, FtsL and FtsQ.</text>
</comment>
<protein>
    <recommendedName>
        <fullName evidence="9">Cell division protein FtsQ</fullName>
    </recommendedName>
</protein>
<evidence type="ECO:0000256" key="7">
    <source>
        <dbReference type="ARBA" id="ARBA00023136"/>
    </source>
</evidence>
<keyword evidence="3 9" id="KW-0997">Cell inner membrane</keyword>
<dbReference type="HAMAP" id="MF_00911">
    <property type="entry name" value="FtsQ_subfam"/>
    <property type="match status" value="1"/>
</dbReference>
<evidence type="ECO:0000313" key="12">
    <source>
        <dbReference type="Proteomes" id="UP000245728"/>
    </source>
</evidence>
<comment type="similarity">
    <text evidence="9">Belongs to the FtsQ/DivIB family. FtsQ subfamily.</text>
</comment>
<name>A0A2S2E5P5_9ALTE</name>
<dbReference type="PANTHER" id="PTHR35851:SF1">
    <property type="entry name" value="CELL DIVISION PROTEIN FTSQ"/>
    <property type="match status" value="1"/>
</dbReference>
<dbReference type="InterPro" id="IPR013685">
    <property type="entry name" value="POTRA_FtsQ_type"/>
</dbReference>
<evidence type="ECO:0000256" key="8">
    <source>
        <dbReference type="ARBA" id="ARBA00023306"/>
    </source>
</evidence>
<organism evidence="11 12">
    <name type="scientific">Saliniradius amylolyticus</name>
    <dbReference type="NCBI Taxonomy" id="2183582"/>
    <lineage>
        <taxon>Bacteria</taxon>
        <taxon>Pseudomonadati</taxon>
        <taxon>Pseudomonadota</taxon>
        <taxon>Gammaproteobacteria</taxon>
        <taxon>Alteromonadales</taxon>
        <taxon>Alteromonadaceae</taxon>
        <taxon>Saliniradius</taxon>
    </lineage>
</organism>
<keyword evidence="5 9" id="KW-0812">Transmembrane</keyword>
<evidence type="ECO:0000256" key="1">
    <source>
        <dbReference type="ARBA" id="ARBA00004370"/>
    </source>
</evidence>
<comment type="subcellular location">
    <subcellularLocation>
        <location evidence="9">Cell inner membrane</location>
        <topology evidence="9">Single-pass type II membrane protein</topology>
    </subcellularLocation>
    <subcellularLocation>
        <location evidence="1">Membrane</location>
    </subcellularLocation>
    <text evidence="9">Localizes to the division septum.</text>
</comment>
<dbReference type="PANTHER" id="PTHR35851">
    <property type="entry name" value="CELL DIVISION PROTEIN FTSQ"/>
    <property type="match status" value="1"/>
</dbReference>
<dbReference type="InterPro" id="IPR034746">
    <property type="entry name" value="POTRA"/>
</dbReference>
<evidence type="ECO:0000256" key="3">
    <source>
        <dbReference type="ARBA" id="ARBA00022519"/>
    </source>
</evidence>
<keyword evidence="7 9" id="KW-0472">Membrane</keyword>
<dbReference type="PROSITE" id="PS51779">
    <property type="entry name" value="POTRA"/>
    <property type="match status" value="1"/>
</dbReference>
<dbReference type="GO" id="GO:0032153">
    <property type="term" value="C:cell division site"/>
    <property type="evidence" value="ECO:0007669"/>
    <property type="project" value="UniProtKB-UniRule"/>
</dbReference>
<evidence type="ECO:0000259" key="10">
    <source>
        <dbReference type="PROSITE" id="PS51779"/>
    </source>
</evidence>
<keyword evidence="12" id="KW-1185">Reference proteome</keyword>
<dbReference type="Gene3D" id="3.40.50.11690">
    <property type="entry name" value="Cell division protein FtsQ/DivIB"/>
    <property type="match status" value="1"/>
</dbReference>
<keyword evidence="2 9" id="KW-1003">Cell membrane</keyword>
<sequence length="248" mass="28304">MTAHGSQTGSQFWSGLVFFLLVLLGLGYGFWQLQQWLEDEQRLPVETIKLSGQVQQVTQAQVDKVVRQGQPGSFFELDVQQALADIEALPWVYRASVRKEWPNHLRVHVVEQQAVAVWNGELLLNRYGDSFSALLPPEAKDWPRLYGPEGSEQTALQGYRAMSSLLQGLQLGIKELVLTERFAWSLTLDSGLKIKLGRSEFIDRLQRLVDLYPLLEKDKRQADYVDIRYDTGLAVGWKDKASDQQQEQ</sequence>